<dbReference type="GeneID" id="19107625"/>
<comment type="catalytic activity">
    <reaction evidence="6">
        <text>a 5'-end NAD(+)-phospho-ribonucleoside in mRNA + H2O = a 5'-end phospho-ribonucleoside in mRNA + NAD(+) + H(+)</text>
        <dbReference type="Rhea" id="RHEA:60880"/>
        <dbReference type="Rhea" id="RHEA-COMP:15692"/>
        <dbReference type="Rhea" id="RHEA-COMP:15698"/>
        <dbReference type="ChEBI" id="CHEBI:15377"/>
        <dbReference type="ChEBI" id="CHEBI:15378"/>
        <dbReference type="ChEBI" id="CHEBI:57540"/>
        <dbReference type="ChEBI" id="CHEBI:138282"/>
        <dbReference type="ChEBI" id="CHEBI:144029"/>
    </reaction>
    <physiologicalReaction direction="left-to-right" evidence="6">
        <dbReference type="Rhea" id="RHEA:60881"/>
    </physiologicalReaction>
</comment>
<keyword evidence="7" id="KW-0694">RNA-binding</keyword>
<keyword evidence="7" id="KW-0547">Nucleotide-binding</keyword>
<dbReference type="AlphaFoldDB" id="M2NDW3"/>
<dbReference type="GO" id="GO:0005634">
    <property type="term" value="C:nucleus"/>
    <property type="evidence" value="ECO:0007669"/>
    <property type="project" value="UniProtKB-SubCell"/>
</dbReference>
<keyword evidence="7" id="KW-0540">Nuclease</keyword>
<dbReference type="STRING" id="717646.M2NDW3"/>
<evidence type="ECO:0000259" key="8">
    <source>
        <dbReference type="Pfam" id="PF08652"/>
    </source>
</evidence>
<dbReference type="OMA" id="ACTPYEN"/>
<evidence type="ECO:0000256" key="7">
    <source>
        <dbReference type="RuleBase" id="RU367113"/>
    </source>
</evidence>
<sequence>MPTFDLSRLDRFVGTSTTIRRPREFTFFSFDDTHVLKPLSTESLSYYYPALFDAPGASSTSVELSRGFDLFKQRDDTVDEHLDGLLQTLQAYEERILDRVRNGEGEIKDVRVRADIITWRGMMTKILTAPFDDMFGDFEMNATCFQVRCFIEENHAYKAQQNQVQNDRPPRRGEASQALMQYWGYKFESLSVLPRPWAECSRDEIEGREAVVVNNHPQYCSIVRTGIGTTSLVLAGEVDAVLGEKPQSPDDPIPWIELKTSAQPDLRNPKDVIKLERRLLKYWAQSFLLGVPRIIVGYRTSEGRLTSLSEIETQRIPGMVKRGQGLWNGNVCINMSAAFLDFLKQIITGDGVWRIMRRKNARAIEVFKVSESGTAEIIKPTFKAHREKLLALEMSAALG</sequence>
<evidence type="ECO:0000256" key="1">
    <source>
        <dbReference type="ARBA" id="ARBA00001968"/>
    </source>
</evidence>
<comment type="catalytic activity">
    <reaction evidence="3">
        <text>a 5'-end (N(7)-methyl 5'-triphosphoguanosine)-ribonucleoside-ribonucleotide in mRNA + H2O = a (N(7)-methyl 5'-triphosphoguanosine)-nucleoside + a 5'-end phospho-ribonucleoside in mRNA + H(+)</text>
        <dbReference type="Rhea" id="RHEA:66928"/>
        <dbReference type="Rhea" id="RHEA-COMP:15692"/>
        <dbReference type="Rhea" id="RHEA-COMP:17313"/>
        <dbReference type="ChEBI" id="CHEBI:15377"/>
        <dbReference type="ChEBI" id="CHEBI:15378"/>
        <dbReference type="ChEBI" id="CHEBI:138282"/>
        <dbReference type="ChEBI" id="CHEBI:172876"/>
        <dbReference type="ChEBI" id="CHEBI:172877"/>
    </reaction>
    <physiologicalReaction direction="left-to-right" evidence="3">
        <dbReference type="Rhea" id="RHEA:66929"/>
    </physiologicalReaction>
</comment>
<comment type="catalytic activity">
    <reaction evidence="4">
        <text>a 5'-end triphospho-ribonucleoside in mRNA + H2O = a 5'-end phospho-ribonucleoside in mRNA + diphosphate + H(+)</text>
        <dbReference type="Rhea" id="RHEA:78683"/>
        <dbReference type="Rhea" id="RHEA-COMP:15692"/>
        <dbReference type="Rhea" id="RHEA-COMP:17164"/>
        <dbReference type="ChEBI" id="CHEBI:15377"/>
        <dbReference type="ChEBI" id="CHEBI:15378"/>
        <dbReference type="ChEBI" id="CHEBI:33019"/>
        <dbReference type="ChEBI" id="CHEBI:138282"/>
        <dbReference type="ChEBI" id="CHEBI:167618"/>
    </reaction>
    <physiologicalReaction direction="left-to-right" evidence="4">
        <dbReference type="Rhea" id="RHEA:78684"/>
    </physiologicalReaction>
</comment>
<dbReference type="InterPro" id="IPR013961">
    <property type="entry name" value="RAI1"/>
</dbReference>
<dbReference type="eggNOG" id="KOG1982">
    <property type="taxonomic scope" value="Eukaryota"/>
</dbReference>
<dbReference type="Pfam" id="PF08652">
    <property type="entry name" value="RAI1"/>
    <property type="match status" value="1"/>
</dbReference>
<comment type="cofactor">
    <cofactor evidence="1 7">
        <name>a divalent metal cation</name>
        <dbReference type="ChEBI" id="CHEBI:60240"/>
    </cofactor>
</comment>
<organism evidence="9 10">
    <name type="scientific">Baudoinia panamericana (strain UAMH 10762)</name>
    <name type="common">Angels' share fungus</name>
    <name type="synonym">Baudoinia compniacensis (strain UAMH 10762)</name>
    <dbReference type="NCBI Taxonomy" id="717646"/>
    <lineage>
        <taxon>Eukaryota</taxon>
        <taxon>Fungi</taxon>
        <taxon>Dikarya</taxon>
        <taxon>Ascomycota</taxon>
        <taxon>Pezizomycotina</taxon>
        <taxon>Dothideomycetes</taxon>
        <taxon>Dothideomycetidae</taxon>
        <taxon>Mycosphaerellales</taxon>
        <taxon>Teratosphaeriaceae</taxon>
        <taxon>Baudoinia</taxon>
    </lineage>
</organism>
<evidence type="ECO:0000313" key="10">
    <source>
        <dbReference type="Proteomes" id="UP000011761"/>
    </source>
</evidence>
<dbReference type="GO" id="GO:0005829">
    <property type="term" value="C:cytosol"/>
    <property type="evidence" value="ECO:0007669"/>
    <property type="project" value="TreeGrafter"/>
</dbReference>
<dbReference type="Proteomes" id="UP000011761">
    <property type="component" value="Unassembled WGS sequence"/>
</dbReference>
<dbReference type="RefSeq" id="XP_007675651.1">
    <property type="nucleotide sequence ID" value="XM_007677461.1"/>
</dbReference>
<protein>
    <recommendedName>
        <fullName evidence="7">Decapping nuclease</fullName>
        <ecNumber evidence="7">3.6.1.-</ecNumber>
    </recommendedName>
</protein>
<dbReference type="GO" id="GO:0034353">
    <property type="term" value="F:mRNA 5'-diphosphatase activity"/>
    <property type="evidence" value="ECO:0007669"/>
    <property type="project" value="TreeGrafter"/>
</dbReference>
<gene>
    <name evidence="9" type="ORF">BAUCODRAFT_121609</name>
</gene>
<proteinExistence type="inferred from homology"/>
<comment type="subcellular location">
    <subcellularLocation>
        <location evidence="7">Nucleus</location>
    </subcellularLocation>
</comment>
<dbReference type="GO" id="GO:0110155">
    <property type="term" value="P:NAD-cap decapping"/>
    <property type="evidence" value="ECO:0007669"/>
    <property type="project" value="TreeGrafter"/>
</dbReference>
<evidence type="ECO:0000256" key="5">
    <source>
        <dbReference type="ARBA" id="ARBA00046211"/>
    </source>
</evidence>
<dbReference type="GO" id="GO:0003723">
    <property type="term" value="F:RNA binding"/>
    <property type="evidence" value="ECO:0007669"/>
    <property type="project" value="UniProtKB-KW"/>
</dbReference>
<feature type="domain" description="RAI1-like" evidence="8">
    <location>
        <begin position="20"/>
        <end position="382"/>
    </location>
</feature>
<dbReference type="EC" id="3.6.1.-" evidence="7"/>
<evidence type="ECO:0000313" key="9">
    <source>
        <dbReference type="EMBL" id="EMC97100.1"/>
    </source>
</evidence>
<reference evidence="9 10" key="1">
    <citation type="journal article" date="2012" name="PLoS Pathog.">
        <title>Diverse lifestyles and strategies of plant pathogenesis encoded in the genomes of eighteen Dothideomycetes fungi.</title>
        <authorList>
            <person name="Ohm R.A."/>
            <person name="Feau N."/>
            <person name="Henrissat B."/>
            <person name="Schoch C.L."/>
            <person name="Horwitz B.A."/>
            <person name="Barry K.W."/>
            <person name="Condon B.J."/>
            <person name="Copeland A.C."/>
            <person name="Dhillon B."/>
            <person name="Glaser F."/>
            <person name="Hesse C.N."/>
            <person name="Kosti I."/>
            <person name="LaButti K."/>
            <person name="Lindquist E.A."/>
            <person name="Lucas S."/>
            <person name="Salamov A.A."/>
            <person name="Bradshaw R.E."/>
            <person name="Ciuffetti L."/>
            <person name="Hamelin R.C."/>
            <person name="Kema G.H.J."/>
            <person name="Lawrence C."/>
            <person name="Scott J.A."/>
            <person name="Spatafora J.W."/>
            <person name="Turgeon B.G."/>
            <person name="de Wit P.J.G.M."/>
            <person name="Zhong S."/>
            <person name="Goodwin S.B."/>
            <person name="Grigoriev I.V."/>
        </authorList>
    </citation>
    <scope>NUCLEOTIDE SEQUENCE [LARGE SCALE GENOMIC DNA]</scope>
    <source>
        <strain evidence="9 10">UAMH 10762</strain>
    </source>
</reference>
<evidence type="ECO:0000256" key="6">
    <source>
        <dbReference type="ARBA" id="ARBA00048124"/>
    </source>
</evidence>
<comment type="similarity">
    <text evidence="2 7">Belongs to the DXO/Dom3Z family.</text>
</comment>
<dbReference type="OrthoDB" id="5853397at2759"/>
<evidence type="ECO:0000256" key="4">
    <source>
        <dbReference type="ARBA" id="ARBA00044692"/>
    </source>
</evidence>
<keyword evidence="10" id="KW-1185">Reference proteome</keyword>
<evidence type="ECO:0000256" key="3">
    <source>
        <dbReference type="ARBA" id="ARBA00044676"/>
    </source>
</evidence>
<dbReference type="GO" id="GO:0000956">
    <property type="term" value="P:nuclear-transcribed mRNA catabolic process"/>
    <property type="evidence" value="ECO:0007669"/>
    <property type="project" value="TreeGrafter"/>
</dbReference>
<keyword evidence="7" id="KW-0479">Metal-binding</keyword>
<dbReference type="EMBL" id="KB445554">
    <property type="protein sequence ID" value="EMC97100.1"/>
    <property type="molecule type" value="Genomic_DNA"/>
</dbReference>
<comment type="function">
    <text evidence="5">Decapping enzyme for NAD-capped RNAs: specifically hydrolyzes the nicotinamide adenine dinucleotide (NAD) cap from a subset of RNAs by removing the entire NAD moiety from the 5'-end of an NAD-capped RNA. The NAD-cap is present at the 5'-end of some RNAs and snoRNAs. In contrast to the canonical 5'-end N7 methylguanosine (m7G) cap, the NAD cap promotes mRNA decay. Also acts as a non-canonical decapping enzyme that removes the entire cap structure of m7G capped or incompletely capped RNAs. Has decapping activity toward incomplete 5'-end m7G cap mRNAs such as unmethylated 5'-end-capped RNA (cap0), while it has no activity toward 2'-O-ribose methylated m7G cap (cap1). Also possesses RNA 5'-pyrophosphohydrolase activity by hydrolyzing the 5'-end triphosphate to release pyrophosphates. Stimulates exoribonuclease activity of Rat1, allowing it to degrade RNAs with stable secondary structure more effectively.</text>
</comment>
<keyword evidence="7" id="KW-0378">Hydrolase</keyword>
<keyword evidence="7" id="KW-0539">Nucleus</keyword>
<dbReference type="HOGENOM" id="CLU_024877_4_1_1"/>
<dbReference type="PANTHER" id="PTHR12395:SF9">
    <property type="entry name" value="DECAPPING AND EXORIBONUCLEASE PROTEIN"/>
    <property type="match status" value="1"/>
</dbReference>
<name>M2NDW3_BAUPA</name>
<accession>M2NDW3</accession>
<evidence type="ECO:0000256" key="2">
    <source>
        <dbReference type="ARBA" id="ARBA00006562"/>
    </source>
</evidence>
<dbReference type="GO" id="GO:0000166">
    <property type="term" value="F:nucleotide binding"/>
    <property type="evidence" value="ECO:0007669"/>
    <property type="project" value="UniProtKB-KW"/>
</dbReference>
<dbReference type="KEGG" id="bcom:BAUCODRAFT_121609"/>
<dbReference type="InterPro" id="IPR039039">
    <property type="entry name" value="RAI1-like_fam"/>
</dbReference>
<dbReference type="PANTHER" id="PTHR12395">
    <property type="entry name" value="DOM-3 RELATED"/>
    <property type="match status" value="1"/>
</dbReference>
<dbReference type="GO" id="GO:0004518">
    <property type="term" value="F:nuclease activity"/>
    <property type="evidence" value="ECO:0007669"/>
    <property type="project" value="UniProtKB-KW"/>
</dbReference>
<dbReference type="GO" id="GO:0046872">
    <property type="term" value="F:metal ion binding"/>
    <property type="evidence" value="ECO:0007669"/>
    <property type="project" value="UniProtKB-KW"/>
</dbReference>